<evidence type="ECO:0000313" key="3">
    <source>
        <dbReference type="Proteomes" id="UP000016638"/>
    </source>
</evidence>
<dbReference type="Pfam" id="PF01610">
    <property type="entry name" value="DDE_Tnp_ISL3"/>
    <property type="match status" value="1"/>
</dbReference>
<dbReference type="eggNOG" id="COG3464">
    <property type="taxonomic scope" value="Bacteria"/>
</dbReference>
<dbReference type="InterPro" id="IPR002560">
    <property type="entry name" value="Transposase_DDE"/>
</dbReference>
<dbReference type="EMBL" id="AWEZ01000001">
    <property type="protein sequence ID" value="ERL11113.1"/>
    <property type="molecule type" value="Genomic_DNA"/>
</dbReference>
<proteinExistence type="predicted"/>
<dbReference type="RefSeq" id="WP_021724834.1">
    <property type="nucleotide sequence ID" value="NZ_AWEZ01000001.1"/>
</dbReference>
<feature type="domain" description="Transposase IS204/IS1001/IS1096/IS1165 DDE" evidence="1">
    <location>
        <begin position="1"/>
        <end position="111"/>
    </location>
</feature>
<gene>
    <name evidence="2" type="ORF">HMPREF1316_2555</name>
</gene>
<dbReference type="STRING" id="1125712.HMPREF1316_2555"/>
<comment type="caution">
    <text evidence="2">The sequence shown here is derived from an EMBL/GenBank/DDBJ whole genome shotgun (WGS) entry which is preliminary data.</text>
</comment>
<evidence type="ECO:0000259" key="1">
    <source>
        <dbReference type="Pfam" id="PF01610"/>
    </source>
</evidence>
<name>U2TYM4_9ACTN</name>
<feature type="non-terminal residue" evidence="2">
    <location>
        <position position="112"/>
    </location>
</feature>
<dbReference type="Proteomes" id="UP000016638">
    <property type="component" value="Unassembled WGS sequence"/>
</dbReference>
<accession>U2TYM4</accession>
<keyword evidence="3" id="KW-1185">Reference proteome</keyword>
<reference evidence="2 3" key="1">
    <citation type="submission" date="2013-08" db="EMBL/GenBank/DDBJ databases">
        <authorList>
            <person name="Durkin A.S."/>
            <person name="Haft D.R."/>
            <person name="McCorrison J."/>
            <person name="Torralba M."/>
            <person name="Gillis M."/>
            <person name="Haft D.H."/>
            <person name="Methe B."/>
            <person name="Sutton G."/>
            <person name="Nelson K.E."/>
        </authorList>
    </citation>
    <scope>NUCLEOTIDE SEQUENCE [LARGE SCALE GENOMIC DNA]</scope>
    <source>
        <strain evidence="2 3">F0195</strain>
    </source>
</reference>
<organism evidence="2 3">
    <name type="scientific">Olsenella profusa F0195</name>
    <dbReference type="NCBI Taxonomy" id="1125712"/>
    <lineage>
        <taxon>Bacteria</taxon>
        <taxon>Bacillati</taxon>
        <taxon>Actinomycetota</taxon>
        <taxon>Coriobacteriia</taxon>
        <taxon>Coriobacteriales</taxon>
        <taxon>Atopobiaceae</taxon>
        <taxon>Olsenella</taxon>
    </lineage>
</organism>
<evidence type="ECO:0000313" key="2">
    <source>
        <dbReference type="EMBL" id="ERL11113.1"/>
    </source>
</evidence>
<sequence length="112" mass="13187">MPQASQTVDRFHVMQLFAKATDRVRCAERRESDEKGRMLVRTKYVWLKREENLTEWQRAKRAELDPAKSHLRTARACQMTEAMRDVYGCRDRASAAEALDRLVSWMMHSNVD</sequence>
<dbReference type="AlphaFoldDB" id="U2TYM4"/>
<protein>
    <submittedName>
        <fullName evidence="2">Transposase domain protein</fullName>
    </submittedName>
</protein>